<keyword evidence="1" id="KW-0472">Membrane</keyword>
<proteinExistence type="predicted"/>
<evidence type="ECO:0000313" key="2">
    <source>
        <dbReference type="EMBL" id="SMO77195.1"/>
    </source>
</evidence>
<name>A0A521E021_9BACT</name>
<protein>
    <submittedName>
        <fullName evidence="2">Uncharacterized protein</fullName>
    </submittedName>
</protein>
<evidence type="ECO:0000313" key="3">
    <source>
        <dbReference type="Proteomes" id="UP000317315"/>
    </source>
</evidence>
<gene>
    <name evidence="2" type="ORF">SAMN06269117_1299</name>
</gene>
<keyword evidence="1" id="KW-1133">Transmembrane helix</keyword>
<dbReference type="Proteomes" id="UP000317315">
    <property type="component" value="Unassembled WGS sequence"/>
</dbReference>
<keyword evidence="1" id="KW-0812">Transmembrane</keyword>
<dbReference type="EMBL" id="FXTM01000029">
    <property type="protein sequence ID" value="SMO77195.1"/>
    <property type="molecule type" value="Genomic_DNA"/>
</dbReference>
<dbReference type="RefSeq" id="WP_185954308.1">
    <property type="nucleotide sequence ID" value="NZ_FXTM01000029.1"/>
</dbReference>
<sequence>MYERLFQLGFIKTRLLTNMSLPAFINSFGNFVVKAGIGTALIFLSVSIFL</sequence>
<keyword evidence="3" id="KW-1185">Reference proteome</keyword>
<evidence type="ECO:0000256" key="1">
    <source>
        <dbReference type="SAM" id="Phobius"/>
    </source>
</evidence>
<accession>A0A521E021</accession>
<feature type="transmembrane region" description="Helical" evidence="1">
    <location>
        <begin position="21"/>
        <end position="49"/>
    </location>
</feature>
<organism evidence="2 3">
    <name type="scientific">Balnearium lithotrophicum</name>
    <dbReference type="NCBI Taxonomy" id="223788"/>
    <lineage>
        <taxon>Bacteria</taxon>
        <taxon>Pseudomonadati</taxon>
        <taxon>Aquificota</taxon>
        <taxon>Aquificia</taxon>
        <taxon>Desulfurobacteriales</taxon>
        <taxon>Desulfurobacteriaceae</taxon>
        <taxon>Balnearium</taxon>
    </lineage>
</organism>
<dbReference type="AlphaFoldDB" id="A0A521E021"/>
<reference evidence="2 3" key="1">
    <citation type="submission" date="2017-05" db="EMBL/GenBank/DDBJ databases">
        <authorList>
            <person name="Varghese N."/>
            <person name="Submissions S."/>
        </authorList>
    </citation>
    <scope>NUCLEOTIDE SEQUENCE [LARGE SCALE GENOMIC DNA]</scope>
    <source>
        <strain evidence="2 3">DSM 16304</strain>
    </source>
</reference>